<protein>
    <submittedName>
        <fullName evidence="5">Zn(2)-C6 fungal-type domain-containing protein</fullName>
    </submittedName>
</protein>
<dbReference type="InterPro" id="IPR050987">
    <property type="entry name" value="AtrR-like"/>
</dbReference>
<evidence type="ECO:0000256" key="2">
    <source>
        <dbReference type="ARBA" id="ARBA00023242"/>
    </source>
</evidence>
<dbReference type="InterPro" id="IPR001138">
    <property type="entry name" value="Zn2Cys6_DnaBD"/>
</dbReference>
<dbReference type="OrthoDB" id="4456959at2759"/>
<dbReference type="SMART" id="SM00066">
    <property type="entry name" value="GAL4"/>
    <property type="match status" value="1"/>
</dbReference>
<keyword evidence="6" id="KW-1185">Reference proteome</keyword>
<accession>A0A8H6Y403</accession>
<dbReference type="PANTHER" id="PTHR46910">
    <property type="entry name" value="TRANSCRIPTION FACTOR PDR1"/>
    <property type="match status" value="1"/>
</dbReference>
<dbReference type="PANTHER" id="PTHR46910:SF38">
    <property type="entry name" value="ZN(2)-C6 FUNGAL-TYPE DOMAIN-CONTAINING PROTEIN"/>
    <property type="match status" value="1"/>
</dbReference>
<dbReference type="PROSITE" id="PS00463">
    <property type="entry name" value="ZN2_CY6_FUNGAL_1"/>
    <property type="match status" value="1"/>
</dbReference>
<comment type="caution">
    <text evidence="5">The sequence shown here is derived from an EMBL/GenBank/DDBJ whole genome shotgun (WGS) entry which is preliminary data.</text>
</comment>
<proteinExistence type="predicted"/>
<name>A0A8H6Y403_9AGAR</name>
<keyword evidence="1" id="KW-0479">Metal-binding</keyword>
<evidence type="ECO:0000313" key="5">
    <source>
        <dbReference type="EMBL" id="KAF7351484.1"/>
    </source>
</evidence>
<dbReference type="EMBL" id="JACAZH010000013">
    <property type="protein sequence ID" value="KAF7351484.1"/>
    <property type="molecule type" value="Genomic_DNA"/>
</dbReference>
<reference evidence="5" key="1">
    <citation type="submission" date="2020-05" db="EMBL/GenBank/DDBJ databases">
        <title>Mycena genomes resolve the evolution of fungal bioluminescence.</title>
        <authorList>
            <person name="Tsai I.J."/>
        </authorList>
    </citation>
    <scope>NUCLEOTIDE SEQUENCE</scope>
    <source>
        <strain evidence="5">160909Yilan</strain>
    </source>
</reference>
<feature type="domain" description="Zn(2)-C6 fungal-type" evidence="4">
    <location>
        <begin position="24"/>
        <end position="57"/>
    </location>
</feature>
<evidence type="ECO:0000256" key="3">
    <source>
        <dbReference type="SAM" id="MobiDB-lite"/>
    </source>
</evidence>
<sequence length="798" mass="89061">MSSEERDVLDSIAVPAKKRRIQRACDACRQKRRACDGLRTSTKKCSYCMDNRMECVYSGAPPTTQRPSYTQVLQERLATAEKLIRKAGQSIVAVAHSLILGVCESSKHSPSINHKSVSSSVSDASESLSPAVELAAMSIRALADRDDEDELVQTMEDLSLRPHGKDFFLGKSSGAMLFHKAHELKDEYYMAEASESEHQVSRRPEFWTARPWQPRTPTRPRYTFPPADLLSSLVELYFAYSAIYTPPPPPPLLPSRTFRQPAPSGRQIRRHRALCMRDRFAFFNQVGAGAQMNGIFESPKLFDIQRICLSIQFVEGSAQQGAWTLVGIGIRMAQEMGAHRRQLRQPHTLEAELWRRAFWVLVAYDRGLSTGMGRPCATHYYDFDIQMPTECDDEYCEHEDPAQAFRQPPGAPPSRVAFFNAYLRLSNILAFVLHLLYSSPKSTNLAAAGDRGWDEQIVKELDSALNKWVDGIPEHLRWDPRRADPVFFNQSVALYTAFYLVQMTAHRLFIPMVRKTPTTLPSLAICTNAARSCSHVVDVWYQRMRHAPAVILLPALTTASLMLLLNVWSGRRTGLAPHMNTAIAEVHKCMRVVKLFETRWQAAGIFWDMLNELASVGQVPLAASTPVAEPAATTTPNQRKRAHPGHDDDDAPPAQELETTFESADPLGLPIGFEDTSFQWLGALDAVDGMLPMSGEDLGRLPLFPPPPDYTFHAPVPPQGVEYPDWTKLSMPAFYPSSSSAASSATAVTQDGMSAEDVFSMIDNDVMAMWSNAPTSLGAGDWSNYFDIMDSLNRETLL</sequence>
<dbReference type="CDD" id="cd00067">
    <property type="entry name" value="GAL4"/>
    <property type="match status" value="1"/>
</dbReference>
<dbReference type="GO" id="GO:0000981">
    <property type="term" value="F:DNA-binding transcription factor activity, RNA polymerase II-specific"/>
    <property type="evidence" value="ECO:0007669"/>
    <property type="project" value="InterPro"/>
</dbReference>
<dbReference type="AlphaFoldDB" id="A0A8H6Y403"/>
<dbReference type="Proteomes" id="UP000623467">
    <property type="component" value="Unassembled WGS sequence"/>
</dbReference>
<dbReference type="Gene3D" id="4.10.240.10">
    <property type="entry name" value="Zn(2)-C6 fungal-type DNA-binding domain"/>
    <property type="match status" value="1"/>
</dbReference>
<dbReference type="SUPFAM" id="SSF57701">
    <property type="entry name" value="Zn2/Cys6 DNA-binding domain"/>
    <property type="match status" value="1"/>
</dbReference>
<gene>
    <name evidence="5" type="ORF">MSAN_01580700</name>
</gene>
<dbReference type="CDD" id="cd12148">
    <property type="entry name" value="fungal_TF_MHR"/>
    <property type="match status" value="1"/>
</dbReference>
<dbReference type="GO" id="GO:0008270">
    <property type="term" value="F:zinc ion binding"/>
    <property type="evidence" value="ECO:0007669"/>
    <property type="project" value="InterPro"/>
</dbReference>
<dbReference type="Pfam" id="PF00172">
    <property type="entry name" value="Zn_clus"/>
    <property type="match status" value="1"/>
</dbReference>
<dbReference type="InterPro" id="IPR036864">
    <property type="entry name" value="Zn2-C6_fun-type_DNA-bd_sf"/>
</dbReference>
<dbReference type="PROSITE" id="PS50048">
    <property type="entry name" value="ZN2_CY6_FUNGAL_2"/>
    <property type="match status" value="1"/>
</dbReference>
<evidence type="ECO:0000259" key="4">
    <source>
        <dbReference type="PROSITE" id="PS50048"/>
    </source>
</evidence>
<evidence type="ECO:0000256" key="1">
    <source>
        <dbReference type="ARBA" id="ARBA00022723"/>
    </source>
</evidence>
<dbReference type="GO" id="GO:0006351">
    <property type="term" value="P:DNA-templated transcription"/>
    <property type="evidence" value="ECO:0007669"/>
    <property type="project" value="InterPro"/>
</dbReference>
<dbReference type="GO" id="GO:0003677">
    <property type="term" value="F:DNA binding"/>
    <property type="evidence" value="ECO:0007669"/>
    <property type="project" value="InterPro"/>
</dbReference>
<keyword evidence="2" id="KW-0539">Nucleus</keyword>
<organism evidence="5 6">
    <name type="scientific">Mycena sanguinolenta</name>
    <dbReference type="NCBI Taxonomy" id="230812"/>
    <lineage>
        <taxon>Eukaryota</taxon>
        <taxon>Fungi</taxon>
        <taxon>Dikarya</taxon>
        <taxon>Basidiomycota</taxon>
        <taxon>Agaricomycotina</taxon>
        <taxon>Agaricomycetes</taxon>
        <taxon>Agaricomycetidae</taxon>
        <taxon>Agaricales</taxon>
        <taxon>Marasmiineae</taxon>
        <taxon>Mycenaceae</taxon>
        <taxon>Mycena</taxon>
    </lineage>
</organism>
<feature type="region of interest" description="Disordered" evidence="3">
    <location>
        <begin position="625"/>
        <end position="654"/>
    </location>
</feature>
<evidence type="ECO:0000313" key="6">
    <source>
        <dbReference type="Proteomes" id="UP000623467"/>
    </source>
</evidence>
<dbReference type="Pfam" id="PF04082">
    <property type="entry name" value="Fungal_trans"/>
    <property type="match status" value="1"/>
</dbReference>
<feature type="compositionally biased region" description="Low complexity" evidence="3">
    <location>
        <begin position="625"/>
        <end position="636"/>
    </location>
</feature>
<dbReference type="InterPro" id="IPR007219">
    <property type="entry name" value="XnlR_reg_dom"/>
</dbReference>
<dbReference type="SMART" id="SM00906">
    <property type="entry name" value="Fungal_trans"/>
    <property type="match status" value="1"/>
</dbReference>